<dbReference type="Gene3D" id="3.40.710.10">
    <property type="entry name" value="DD-peptidase/beta-lactamase superfamily"/>
    <property type="match status" value="1"/>
</dbReference>
<dbReference type="Proteomes" id="UP001223084">
    <property type="component" value="Unassembled WGS sequence"/>
</dbReference>
<proteinExistence type="predicted"/>
<comment type="caution">
    <text evidence="4">The sequence shown here is derived from an EMBL/GenBank/DDBJ whole genome shotgun (WGS) entry which is preliminary data.</text>
</comment>
<feature type="chain" id="PRO_5043857517" evidence="2">
    <location>
        <begin position="30"/>
        <end position="552"/>
    </location>
</feature>
<dbReference type="PANTHER" id="PTHR43283:SF11">
    <property type="entry name" value="BETA-LACTAMASE-RELATED DOMAIN-CONTAINING PROTEIN"/>
    <property type="match status" value="1"/>
</dbReference>
<evidence type="ECO:0000259" key="3">
    <source>
        <dbReference type="Pfam" id="PF00144"/>
    </source>
</evidence>
<dbReference type="GO" id="GO:0016787">
    <property type="term" value="F:hydrolase activity"/>
    <property type="evidence" value="ECO:0007669"/>
    <property type="project" value="UniProtKB-KW"/>
</dbReference>
<dbReference type="Pfam" id="PF00144">
    <property type="entry name" value="Beta-lactamase"/>
    <property type="match status" value="1"/>
</dbReference>
<evidence type="ECO:0000256" key="1">
    <source>
        <dbReference type="ARBA" id="ARBA00022801"/>
    </source>
</evidence>
<dbReference type="PANTHER" id="PTHR43283">
    <property type="entry name" value="BETA-LACTAMASE-RELATED"/>
    <property type="match status" value="1"/>
</dbReference>
<evidence type="ECO:0000313" key="4">
    <source>
        <dbReference type="EMBL" id="MDL5041927.1"/>
    </source>
</evidence>
<sequence>MKNKGVKFVLWVGCILLLAVGSIPSLAFASGGYHGHPFSWDAPGKSSAVLHKGTPASAGMSQGPLTDIDRAVNDAIAQKAIPGAVVLVARKGTIAKEQAYGYAYRYTDNQFTEASAPVLAKTNTIYDIASISKLFTSIAAMQLFEKRKFALDDPVAKYIPVFAENGKENVTIRQLLTHTSGFEAGIPVYKMGTSRKDRLEIVLKHGLQNPPGTAYTYSDLNMITLGVLVEVVSGQRLDAYVKTHITAPLGMRDTMYNPPASLKARIAATEFQPWTGRGMIRGQVHDENAWALDGVAGHAGVFSTAHDLAILAQTILQNGKYAGARILKPETVRLMEQNMNSAFPGDDHGPGFELNQGWYMDALSDTNTMGHTGYTGTSIVISPKNQTTVILLTNRVHPTRDTVSTNGIRRSVARLAADAIPVAVPDKHGAWFAGYGDNRKAVLEADVDLKRPAFLRFWTWYRIEQNADFGKVEVSTDGKNWTKAGNALTGSSGNWRQMSIPLPAGTKHIRFVYETDGSVNGRGWYVLHPSVVSHGKAAKISFTSHDWALRNR</sequence>
<keyword evidence="2" id="KW-0732">Signal</keyword>
<gene>
    <name evidence="4" type="ORF">QN341_12975</name>
</gene>
<feature type="domain" description="Beta-lactamase-related" evidence="3">
    <location>
        <begin position="68"/>
        <end position="412"/>
    </location>
</feature>
<evidence type="ECO:0000256" key="2">
    <source>
        <dbReference type="SAM" id="SignalP"/>
    </source>
</evidence>
<keyword evidence="1 4" id="KW-0378">Hydrolase</keyword>
<dbReference type="SUPFAM" id="SSF56601">
    <property type="entry name" value="beta-lactamase/transpeptidase-like"/>
    <property type="match status" value="1"/>
</dbReference>
<organism evidence="4 5">
    <name type="scientific">Heyndrickxia coagulans</name>
    <name type="common">Weizmannia coagulans</name>
    <dbReference type="NCBI Taxonomy" id="1398"/>
    <lineage>
        <taxon>Bacteria</taxon>
        <taxon>Bacillati</taxon>
        <taxon>Bacillota</taxon>
        <taxon>Bacilli</taxon>
        <taxon>Bacillales</taxon>
        <taxon>Bacillaceae</taxon>
        <taxon>Heyndrickxia</taxon>
    </lineage>
</organism>
<feature type="signal peptide" evidence="2">
    <location>
        <begin position="1"/>
        <end position="29"/>
    </location>
</feature>
<dbReference type="Gene3D" id="2.60.120.260">
    <property type="entry name" value="Galactose-binding domain-like"/>
    <property type="match status" value="1"/>
</dbReference>
<evidence type="ECO:0000313" key="5">
    <source>
        <dbReference type="Proteomes" id="UP001223084"/>
    </source>
</evidence>
<reference evidence="4" key="1">
    <citation type="submission" date="2023-06" db="EMBL/GenBank/DDBJ databases">
        <title>Probiogenomic evaluation and L lactic producing Weizmannia coaggulans BKMTCR2-2 from tree bark.</title>
        <authorList>
            <person name="Mahittikon J."/>
            <person name="Tanasupawat S."/>
        </authorList>
    </citation>
    <scope>NUCLEOTIDE SEQUENCE</scope>
    <source>
        <strain evidence="4">BKMTCR2-2</strain>
    </source>
</reference>
<protein>
    <submittedName>
        <fullName evidence="4">Serine hydrolase</fullName>
    </submittedName>
</protein>
<dbReference type="Pfam" id="PF20773">
    <property type="entry name" value="InhA-like_MAM"/>
    <property type="match status" value="1"/>
</dbReference>
<accession>A0AAW7CFX5</accession>
<dbReference type="InterPro" id="IPR050789">
    <property type="entry name" value="Diverse_Enzym_Activities"/>
</dbReference>
<dbReference type="RefSeq" id="WP_285958587.1">
    <property type="nucleotide sequence ID" value="NZ_JASUZX010000002.1"/>
</dbReference>
<dbReference type="AlphaFoldDB" id="A0AAW7CFX5"/>
<dbReference type="InterPro" id="IPR012338">
    <property type="entry name" value="Beta-lactam/transpept-like"/>
</dbReference>
<name>A0AAW7CFX5_HEYCO</name>
<dbReference type="EMBL" id="JASUZX010000002">
    <property type="protein sequence ID" value="MDL5041927.1"/>
    <property type="molecule type" value="Genomic_DNA"/>
</dbReference>
<dbReference type="InterPro" id="IPR001466">
    <property type="entry name" value="Beta-lactam-related"/>
</dbReference>